<evidence type="ECO:0000256" key="4">
    <source>
        <dbReference type="ARBA" id="ARBA00023012"/>
    </source>
</evidence>
<accession>A0A1B1S314</accession>
<dbReference type="OrthoDB" id="9759232at2"/>
<dbReference type="InterPro" id="IPR048714">
    <property type="entry name" value="DpiA-like_HTH"/>
</dbReference>
<organism evidence="12 13">
    <name type="scientific">Planococcus versutus</name>
    <dbReference type="NCBI Taxonomy" id="1302659"/>
    <lineage>
        <taxon>Bacteria</taxon>
        <taxon>Bacillati</taxon>
        <taxon>Bacillota</taxon>
        <taxon>Bacilli</taxon>
        <taxon>Bacillales</taxon>
        <taxon>Caryophanaceae</taxon>
        <taxon>Planococcus</taxon>
    </lineage>
</organism>
<feature type="domain" description="Response regulatory" evidence="11">
    <location>
        <begin position="2"/>
        <end position="118"/>
    </location>
</feature>
<evidence type="ECO:0000256" key="10">
    <source>
        <dbReference type="PROSITE-ProRule" id="PRU00169"/>
    </source>
</evidence>
<evidence type="ECO:0000256" key="7">
    <source>
        <dbReference type="ARBA" id="ARBA00023159"/>
    </source>
</evidence>
<dbReference type="InterPro" id="IPR024187">
    <property type="entry name" value="Sig_transdc_resp-reg_cit/mal"/>
</dbReference>
<evidence type="ECO:0000256" key="5">
    <source>
        <dbReference type="ARBA" id="ARBA00023015"/>
    </source>
</evidence>
<protein>
    <recommendedName>
        <fullName evidence="9">Transcriptional regulatory protein</fullName>
    </recommendedName>
</protein>
<dbReference type="GO" id="GO:0003677">
    <property type="term" value="F:DNA binding"/>
    <property type="evidence" value="ECO:0007669"/>
    <property type="project" value="UniProtKB-KW"/>
</dbReference>
<dbReference type="KEGG" id="pll:I858_011310"/>
<keyword evidence="7 9" id="KW-0010">Activator</keyword>
<keyword evidence="5 9" id="KW-0805">Transcription regulation</keyword>
<dbReference type="RefSeq" id="WP_049694657.1">
    <property type="nucleotide sequence ID" value="NZ_CP016540.2"/>
</dbReference>
<dbReference type="SMART" id="SM00448">
    <property type="entry name" value="REC"/>
    <property type="match status" value="1"/>
</dbReference>
<dbReference type="Pfam" id="PF00072">
    <property type="entry name" value="Response_reg"/>
    <property type="match status" value="1"/>
</dbReference>
<keyword evidence="13" id="KW-1185">Reference proteome</keyword>
<keyword evidence="4 9" id="KW-0902">Two-component regulatory system</keyword>
<keyword evidence="2 9" id="KW-0963">Cytoplasm</keyword>
<dbReference type="PANTHER" id="PTHR45526:SF6">
    <property type="entry name" value="TRANSCRIPTIONAL REGULATORY PROTEIN CITT"/>
    <property type="match status" value="1"/>
</dbReference>
<dbReference type="InterPro" id="IPR001789">
    <property type="entry name" value="Sig_transdc_resp-reg_receiver"/>
</dbReference>
<evidence type="ECO:0000256" key="1">
    <source>
        <dbReference type="ARBA" id="ARBA00004496"/>
    </source>
</evidence>
<dbReference type="PROSITE" id="PS50110">
    <property type="entry name" value="RESPONSE_REGULATORY"/>
    <property type="match status" value="1"/>
</dbReference>
<evidence type="ECO:0000256" key="8">
    <source>
        <dbReference type="ARBA" id="ARBA00023163"/>
    </source>
</evidence>
<dbReference type="InterPro" id="IPR011006">
    <property type="entry name" value="CheY-like_superfamily"/>
</dbReference>
<keyword evidence="6 9" id="KW-0238">DNA-binding</keyword>
<evidence type="ECO:0000313" key="13">
    <source>
        <dbReference type="Proteomes" id="UP000053354"/>
    </source>
</evidence>
<feature type="modified residue" description="4-aspartylphosphate" evidence="10">
    <location>
        <position position="53"/>
    </location>
</feature>
<dbReference type="Proteomes" id="UP000053354">
    <property type="component" value="Chromosome"/>
</dbReference>
<gene>
    <name evidence="12" type="ORF">I858_011310</name>
</gene>
<keyword evidence="8 9" id="KW-0804">Transcription</keyword>
<dbReference type="PIRSF" id="PIRSF006171">
    <property type="entry name" value="RR_citrat_malat"/>
    <property type="match status" value="1"/>
</dbReference>
<evidence type="ECO:0000256" key="9">
    <source>
        <dbReference type="PIRNR" id="PIRNR006171"/>
    </source>
</evidence>
<evidence type="ECO:0000259" key="11">
    <source>
        <dbReference type="PROSITE" id="PS50110"/>
    </source>
</evidence>
<evidence type="ECO:0000256" key="2">
    <source>
        <dbReference type="ARBA" id="ARBA00022490"/>
    </source>
</evidence>
<dbReference type="EMBL" id="CP016540">
    <property type="protein sequence ID" value="ANU27573.1"/>
    <property type="molecule type" value="Genomic_DNA"/>
</dbReference>
<dbReference type="Gene3D" id="3.40.50.2300">
    <property type="match status" value="1"/>
</dbReference>
<evidence type="ECO:0000313" key="12">
    <source>
        <dbReference type="EMBL" id="ANU27573.1"/>
    </source>
</evidence>
<sequence>MNVLITEDDFRVAHIHEQFLAGIDGITVIGKTSTCKETLDFVATQQPNLILLDNYMPDGLGIDLIDNIHAISPQIDIILVSAENEMRYFEKALRKGVKGIIIKPATRENFVATIENYVAKQKLLENREVVDQEVIDQFFGTPSTTKPTEFIKGIDPLSLEKVETILKTEQKGITIEAMGKKMKASRTTARRYLEYLVSTEKCYAELAYGIVGRPERHYYYKR</sequence>
<dbReference type="AlphaFoldDB" id="A0A1B1S314"/>
<evidence type="ECO:0000256" key="6">
    <source>
        <dbReference type="ARBA" id="ARBA00023125"/>
    </source>
</evidence>
<evidence type="ECO:0000256" key="3">
    <source>
        <dbReference type="ARBA" id="ARBA00022553"/>
    </source>
</evidence>
<comment type="subcellular location">
    <subcellularLocation>
        <location evidence="1 9">Cytoplasm</location>
    </subcellularLocation>
</comment>
<keyword evidence="3 10" id="KW-0597">Phosphoprotein</keyword>
<dbReference type="InterPro" id="IPR051271">
    <property type="entry name" value="2C-system_Tx_regulators"/>
</dbReference>
<dbReference type="SUPFAM" id="SSF52172">
    <property type="entry name" value="CheY-like"/>
    <property type="match status" value="1"/>
</dbReference>
<dbReference type="STRING" id="1302659.I858_011310"/>
<dbReference type="PANTHER" id="PTHR45526">
    <property type="entry name" value="TRANSCRIPTIONAL REGULATORY PROTEIN DPIA"/>
    <property type="match status" value="1"/>
</dbReference>
<reference evidence="12" key="1">
    <citation type="submission" date="2016-10" db="EMBL/GenBank/DDBJ databases">
        <authorList>
            <person name="See-Too W.S."/>
        </authorList>
    </citation>
    <scope>NUCLEOTIDE SEQUENCE</scope>
    <source>
        <strain evidence="12">L10.15</strain>
    </source>
</reference>
<proteinExistence type="predicted"/>
<dbReference type="GO" id="GO:0005737">
    <property type="term" value="C:cytoplasm"/>
    <property type="evidence" value="ECO:0007669"/>
    <property type="project" value="UniProtKB-SubCell"/>
</dbReference>
<dbReference type="Pfam" id="PF20714">
    <property type="entry name" value="HTH_64"/>
    <property type="match status" value="1"/>
</dbReference>
<name>A0A1B1S314_9BACL</name>
<dbReference type="GO" id="GO:0003700">
    <property type="term" value="F:DNA-binding transcription factor activity"/>
    <property type="evidence" value="ECO:0007669"/>
    <property type="project" value="InterPro"/>
</dbReference>
<dbReference type="GO" id="GO:0000156">
    <property type="term" value="F:phosphorelay response regulator activity"/>
    <property type="evidence" value="ECO:0007669"/>
    <property type="project" value="TreeGrafter"/>
</dbReference>